<dbReference type="Proteomes" id="UP000183567">
    <property type="component" value="Unassembled WGS sequence"/>
</dbReference>
<keyword evidence="5" id="KW-0804">Transcription</keyword>
<feature type="domain" description="RNA polymerase Rpb1" evidence="6">
    <location>
        <begin position="285"/>
        <end position="350"/>
    </location>
</feature>
<evidence type="ECO:0000313" key="10">
    <source>
        <dbReference type="Proteomes" id="UP000183567"/>
    </source>
</evidence>
<evidence type="ECO:0000256" key="1">
    <source>
        <dbReference type="ARBA" id="ARBA00012418"/>
    </source>
</evidence>
<dbReference type="GO" id="GO:0003899">
    <property type="term" value="F:DNA-directed RNA polymerase activity"/>
    <property type="evidence" value="ECO:0007669"/>
    <property type="project" value="UniProtKB-EC"/>
</dbReference>
<sequence>MPQGFFFHVMAGREGPIDTAIKTAETGYIQHCLVKALKDIMVHYDGMKINTFSLNNEAFEHNYCVDIMDGKNGFPPNTLQISVYGSSLELQNDCHLLWEFVFPTADGLTPHYLPVNLHRIIQNATQIFHIDKQRLSDLKPSYIVEAVQQLNNCLGVVGDGLLTKEVQANASLAFCMHVHTTLATRRVLGEIEAKFNKSLVNPGEMCGTLAAQSIGEPAAQMMPDTFHYAGVSNKNMTLGVPWLKEIINITTKIKLPSLSIYLESDIAEETQGLLTKNVQQELAYTSLCTMAAAVEIWYDPDPSSTIIKEDTIFIESFFAIPNGEIESKLHLQLPWLLRLELDHTKMITSLPWIMSIKSKKEWVLEMVGINLKTVMCINNIDFTCMYSNTCIKVFNVLGIEAAHAAIMRELHGIIKFDSSYINYLLLALFVI</sequence>
<keyword evidence="10" id="KW-1185">Reference proteome</keyword>
<dbReference type="EMBL" id="LVVM01005809">
    <property type="protein sequence ID" value="OJA09719.1"/>
    <property type="molecule type" value="Genomic_DNA"/>
</dbReference>
<dbReference type="InterPro" id="IPR007081">
    <property type="entry name" value="RNA_pol_Rpb1_5"/>
</dbReference>
<dbReference type="InterPro" id="IPR045867">
    <property type="entry name" value="DNA-dir_RpoC_beta_prime"/>
</dbReference>
<feature type="domain" description="RNA polymerase Rpb1" evidence="8">
    <location>
        <begin position="2"/>
        <end position="424"/>
    </location>
</feature>
<evidence type="ECO:0000256" key="5">
    <source>
        <dbReference type="ARBA" id="ARBA00023163"/>
    </source>
</evidence>
<dbReference type="GO" id="GO:0005665">
    <property type="term" value="C:RNA polymerase II, core complex"/>
    <property type="evidence" value="ECO:0007669"/>
    <property type="project" value="TreeGrafter"/>
</dbReference>
<feature type="domain" description="RNA polymerase Rpb1" evidence="7">
    <location>
        <begin position="48"/>
        <end position="191"/>
    </location>
</feature>
<dbReference type="Gene3D" id="3.30.1360.140">
    <property type="match status" value="1"/>
</dbReference>
<proteinExistence type="predicted"/>
<evidence type="ECO:0000256" key="3">
    <source>
        <dbReference type="ARBA" id="ARBA00022679"/>
    </source>
</evidence>
<evidence type="ECO:0000256" key="2">
    <source>
        <dbReference type="ARBA" id="ARBA00022478"/>
    </source>
</evidence>
<dbReference type="GO" id="GO:0006351">
    <property type="term" value="P:DNA-templated transcription"/>
    <property type="evidence" value="ECO:0007669"/>
    <property type="project" value="InterPro"/>
</dbReference>
<keyword evidence="2" id="KW-0240">DNA-directed RNA polymerase</keyword>
<dbReference type="PANTHER" id="PTHR19376:SF37">
    <property type="entry name" value="DNA-DIRECTED RNA POLYMERASE II SUBUNIT RPB1"/>
    <property type="match status" value="1"/>
</dbReference>
<dbReference type="Pfam" id="PF04990">
    <property type="entry name" value="RNA_pol_Rpb1_7"/>
    <property type="match status" value="1"/>
</dbReference>
<organism evidence="9 10">
    <name type="scientific">Rhizopogon vesiculosus</name>
    <dbReference type="NCBI Taxonomy" id="180088"/>
    <lineage>
        <taxon>Eukaryota</taxon>
        <taxon>Fungi</taxon>
        <taxon>Dikarya</taxon>
        <taxon>Basidiomycota</taxon>
        <taxon>Agaricomycotina</taxon>
        <taxon>Agaricomycetes</taxon>
        <taxon>Agaricomycetidae</taxon>
        <taxon>Boletales</taxon>
        <taxon>Suillineae</taxon>
        <taxon>Rhizopogonaceae</taxon>
        <taxon>Rhizopogon</taxon>
    </lineage>
</organism>
<dbReference type="Pfam" id="PF04992">
    <property type="entry name" value="RNA_pol_Rpb1_6"/>
    <property type="match status" value="1"/>
</dbReference>
<name>A0A1J8PMH0_9AGAM</name>
<dbReference type="SUPFAM" id="SSF64484">
    <property type="entry name" value="beta and beta-prime subunits of DNA dependent RNA-polymerase"/>
    <property type="match status" value="1"/>
</dbReference>
<dbReference type="STRING" id="180088.A0A1J8PMH0"/>
<keyword evidence="4" id="KW-0548">Nucleotidyltransferase</keyword>
<comment type="caution">
    <text evidence="9">The sequence shown here is derived from an EMBL/GenBank/DDBJ whole genome shotgun (WGS) entry which is preliminary data.</text>
</comment>
<protein>
    <recommendedName>
        <fullName evidence="1">DNA-directed RNA polymerase</fullName>
        <ecNumber evidence="1">2.7.7.6</ecNumber>
    </recommendedName>
</protein>
<dbReference type="InterPro" id="IPR007075">
    <property type="entry name" value="RNA_pol_Rpb1_6"/>
</dbReference>
<accession>A0A1J8PMH0</accession>
<evidence type="ECO:0000259" key="6">
    <source>
        <dbReference type="Pfam" id="PF04990"/>
    </source>
</evidence>
<dbReference type="GO" id="GO:0003677">
    <property type="term" value="F:DNA binding"/>
    <property type="evidence" value="ECO:0007669"/>
    <property type="project" value="InterPro"/>
</dbReference>
<evidence type="ECO:0000259" key="8">
    <source>
        <dbReference type="Pfam" id="PF04998"/>
    </source>
</evidence>
<keyword evidence="3" id="KW-0808">Transferase</keyword>
<dbReference type="PANTHER" id="PTHR19376">
    <property type="entry name" value="DNA-DIRECTED RNA POLYMERASE"/>
    <property type="match status" value="1"/>
</dbReference>
<dbReference type="InterPro" id="IPR007073">
    <property type="entry name" value="RNA_pol_Rpb1_7"/>
</dbReference>
<dbReference type="Gene3D" id="6.10.250.2940">
    <property type="match status" value="1"/>
</dbReference>
<dbReference type="AlphaFoldDB" id="A0A1J8PMH0"/>
<evidence type="ECO:0000256" key="4">
    <source>
        <dbReference type="ARBA" id="ARBA00022695"/>
    </source>
</evidence>
<reference evidence="9 10" key="1">
    <citation type="submission" date="2016-03" db="EMBL/GenBank/DDBJ databases">
        <title>Comparative genomics of the ectomycorrhizal sister species Rhizopogon vinicolor and Rhizopogon vesiculosus (Basidiomycota: Boletales) reveals a divergence of the mating type B locus.</title>
        <authorList>
            <person name="Mujic A.B."/>
            <person name="Kuo A."/>
            <person name="Tritt A."/>
            <person name="Lipzen A."/>
            <person name="Chen C."/>
            <person name="Johnson J."/>
            <person name="Sharma A."/>
            <person name="Barry K."/>
            <person name="Grigoriev I.V."/>
            <person name="Spatafora J.W."/>
        </authorList>
    </citation>
    <scope>NUCLEOTIDE SEQUENCE [LARGE SCALE GENOMIC DNA]</scope>
    <source>
        <strain evidence="9 10">AM-OR11-056</strain>
    </source>
</reference>
<gene>
    <name evidence="9" type="ORF">AZE42_11586</name>
</gene>
<evidence type="ECO:0000313" key="9">
    <source>
        <dbReference type="EMBL" id="OJA09719.1"/>
    </source>
</evidence>
<dbReference type="EC" id="2.7.7.6" evidence="1"/>
<evidence type="ECO:0000259" key="7">
    <source>
        <dbReference type="Pfam" id="PF04992"/>
    </source>
</evidence>
<dbReference type="InterPro" id="IPR038593">
    <property type="entry name" value="RNA_pol_Rpb1_7_sf"/>
</dbReference>
<dbReference type="Pfam" id="PF04998">
    <property type="entry name" value="RNA_pol_Rpb1_5"/>
    <property type="match status" value="1"/>
</dbReference>
<dbReference type="OrthoDB" id="2691687at2759"/>